<dbReference type="GO" id="GO:0005975">
    <property type="term" value="P:carbohydrate metabolic process"/>
    <property type="evidence" value="ECO:0007669"/>
    <property type="project" value="InterPro"/>
</dbReference>
<feature type="signal peptide" evidence="3">
    <location>
        <begin position="1"/>
        <end position="24"/>
    </location>
</feature>
<comment type="caution">
    <text evidence="4">The sequence shown here is derived from an EMBL/GenBank/DDBJ whole genome shotgun (WGS) entry which is preliminary data.</text>
</comment>
<dbReference type="GO" id="GO:0016787">
    <property type="term" value="F:hydrolase activity"/>
    <property type="evidence" value="ECO:0007669"/>
    <property type="project" value="UniProtKB-KW"/>
</dbReference>
<dbReference type="SUPFAM" id="SSF48208">
    <property type="entry name" value="Six-hairpin glycosidases"/>
    <property type="match status" value="1"/>
</dbReference>
<evidence type="ECO:0000256" key="3">
    <source>
        <dbReference type="SAM" id="SignalP"/>
    </source>
</evidence>
<dbReference type="PANTHER" id="PTHR33886">
    <property type="entry name" value="UNSATURATED RHAMNOGALACTURONAN HYDROLASE (EUROFUNG)"/>
    <property type="match status" value="1"/>
</dbReference>
<evidence type="ECO:0000313" key="5">
    <source>
        <dbReference type="Proteomes" id="UP000289437"/>
    </source>
</evidence>
<organism evidence="4 5">
    <name type="scientific">Granulicella sibirica</name>
    <dbReference type="NCBI Taxonomy" id="2479048"/>
    <lineage>
        <taxon>Bacteria</taxon>
        <taxon>Pseudomonadati</taxon>
        <taxon>Acidobacteriota</taxon>
        <taxon>Terriglobia</taxon>
        <taxon>Terriglobales</taxon>
        <taxon>Acidobacteriaceae</taxon>
        <taxon>Granulicella</taxon>
    </lineage>
</organism>
<sequence length="385" mass="42857">MALHHRLVCATLLIATLTTLPVFAQTAAEKSALVGDSPADPGPKARLSGSTRPDEVRAAEKLVADWELGRMQGKYSQDWTIATLYAGFMAASKTLGDNRYADFDRQVGEHYSWTLGPRRIHADDQAIGQAYLELYKLHPDPNIIAPLKAQFDDIMTQPDDPKKEVWWWCDALFMAPPVWAKLSAATGDPKYDAYMDHEWKITDNLLWDKEEHLFYRDATYFQKREKGGQKIFWSRGNGWVMGGLVRVLDVLPPTDPNYSFYVERLKDMAAKVITLERPDGLWSPGLLDTPSYPLPEVSGSAFFVYALAWGINHHQLDARTYRPVVERAWKALVGNIYGDGRLGSIQPVGAAPGAFTAASSYAFGTGAFLMAGSEVVKLPQARSAK</sequence>
<dbReference type="InterPro" id="IPR008928">
    <property type="entry name" value="6-hairpin_glycosidase_sf"/>
</dbReference>
<dbReference type="AlphaFoldDB" id="A0A4Q0T7U8"/>
<feature type="chain" id="PRO_5020751162" evidence="3">
    <location>
        <begin position="25"/>
        <end position="385"/>
    </location>
</feature>
<reference evidence="4 5" key="1">
    <citation type="submission" date="2018-11" db="EMBL/GenBank/DDBJ databases">
        <authorList>
            <person name="Mardanov A.V."/>
            <person name="Ravin N.V."/>
            <person name="Dedysh S.N."/>
        </authorList>
    </citation>
    <scope>NUCLEOTIDE SEQUENCE [LARGE SCALE GENOMIC DNA]</scope>
    <source>
        <strain evidence="4 5">AF10</strain>
    </source>
</reference>
<dbReference type="InterPro" id="IPR052043">
    <property type="entry name" value="PolySaccharide_Degr_Enz"/>
</dbReference>
<keyword evidence="5" id="KW-1185">Reference proteome</keyword>
<accession>A0A4Q0T7U8</accession>
<dbReference type="InterPro" id="IPR012341">
    <property type="entry name" value="6hp_glycosidase-like_sf"/>
</dbReference>
<dbReference type="Proteomes" id="UP000289437">
    <property type="component" value="Unassembled WGS sequence"/>
</dbReference>
<gene>
    <name evidence="4" type="ORF">GRAN_1086</name>
</gene>
<protein>
    <submittedName>
        <fullName evidence="4">Rhamnogalacturonides degradation protein RhiN</fullName>
    </submittedName>
</protein>
<name>A0A4Q0T7U8_9BACT</name>
<feature type="region of interest" description="Disordered" evidence="2">
    <location>
        <begin position="32"/>
        <end position="53"/>
    </location>
</feature>
<dbReference type="Pfam" id="PF07470">
    <property type="entry name" value="Glyco_hydro_88"/>
    <property type="match status" value="1"/>
</dbReference>
<dbReference type="OrthoDB" id="258246at2"/>
<reference evidence="5" key="2">
    <citation type="submission" date="2019-02" db="EMBL/GenBank/DDBJ databases">
        <title>Granulicella sibirica sp. nov., a psychrotolerant acidobacterium isolated from an organic soil layer in forested tundra, West Siberia.</title>
        <authorList>
            <person name="Oshkin I.Y."/>
            <person name="Kulichevskaya I.S."/>
            <person name="Rijpstra W.I.C."/>
            <person name="Sinninghe Damste J.S."/>
            <person name="Rakitin A.L."/>
            <person name="Ravin N.V."/>
            <person name="Dedysh S.N."/>
        </authorList>
    </citation>
    <scope>NUCLEOTIDE SEQUENCE [LARGE SCALE GENOMIC DNA]</scope>
    <source>
        <strain evidence="5">AF10</strain>
    </source>
</reference>
<dbReference type="EMBL" id="RDSM01000001">
    <property type="protein sequence ID" value="RXH57776.1"/>
    <property type="molecule type" value="Genomic_DNA"/>
</dbReference>
<evidence type="ECO:0000313" key="4">
    <source>
        <dbReference type="EMBL" id="RXH57776.1"/>
    </source>
</evidence>
<proteinExistence type="predicted"/>
<evidence type="ECO:0000256" key="2">
    <source>
        <dbReference type="SAM" id="MobiDB-lite"/>
    </source>
</evidence>
<dbReference type="Gene3D" id="1.50.10.10">
    <property type="match status" value="1"/>
</dbReference>
<dbReference type="InterPro" id="IPR010905">
    <property type="entry name" value="Glyco_hydro_88"/>
</dbReference>
<keyword evidence="3" id="KW-0732">Signal</keyword>
<dbReference type="PANTHER" id="PTHR33886:SF8">
    <property type="entry name" value="UNSATURATED RHAMNOGALACTURONAN HYDROLASE (EUROFUNG)"/>
    <property type="match status" value="1"/>
</dbReference>
<keyword evidence="1" id="KW-0378">Hydrolase</keyword>
<dbReference type="RefSeq" id="WP_128911889.1">
    <property type="nucleotide sequence ID" value="NZ_RDSM01000001.1"/>
</dbReference>
<evidence type="ECO:0000256" key="1">
    <source>
        <dbReference type="ARBA" id="ARBA00022801"/>
    </source>
</evidence>